<keyword evidence="4 10" id="KW-0378">Hydrolase</keyword>
<evidence type="ECO:0000256" key="4">
    <source>
        <dbReference type="ARBA" id="ARBA00022801"/>
    </source>
</evidence>
<comment type="caution">
    <text evidence="10">The sequence shown here is derived from an EMBL/GenBank/DDBJ whole genome shotgun (WGS) entry which is preliminary data.</text>
</comment>
<gene>
    <name evidence="10" type="ORF">ACFOEN_14925</name>
</gene>
<proteinExistence type="inferred from homology"/>
<keyword evidence="11" id="KW-1185">Reference proteome</keyword>
<evidence type="ECO:0000256" key="6">
    <source>
        <dbReference type="ARBA" id="ARBA00032248"/>
    </source>
</evidence>
<evidence type="ECO:0000256" key="7">
    <source>
        <dbReference type="ARBA" id="ARBA00033210"/>
    </source>
</evidence>
<dbReference type="InterPro" id="IPR004843">
    <property type="entry name" value="Calcineurin-like_PHP"/>
</dbReference>
<evidence type="ECO:0000256" key="8">
    <source>
        <dbReference type="ARBA" id="ARBA00049417"/>
    </source>
</evidence>
<dbReference type="GO" id="GO:0008803">
    <property type="term" value="F:bis(5'-nucleosyl)-tetraphosphatase (symmetrical) activity"/>
    <property type="evidence" value="ECO:0007669"/>
    <property type="project" value="UniProtKB-EC"/>
</dbReference>
<dbReference type="EC" id="3.6.1.41" evidence="3"/>
<protein>
    <recommendedName>
        <fullName evidence="3">bis(5'-nucleosyl)-tetraphosphatase (symmetrical)</fullName>
        <ecNumber evidence="3">3.6.1.41</ecNumber>
    </recommendedName>
    <alternativeName>
        <fullName evidence="6">Ap4A hydrolase</fullName>
    </alternativeName>
    <alternativeName>
        <fullName evidence="5">Diadenosine 5',5'''-P1,P4-tetraphosphate pyrophosphohydrolase</fullName>
    </alternativeName>
    <alternativeName>
        <fullName evidence="7">Diadenosine tetraphosphatase</fullName>
    </alternativeName>
</protein>
<dbReference type="PIRSF" id="PIRSF000903">
    <property type="entry name" value="B5n-ttraPtase_sm"/>
    <property type="match status" value="1"/>
</dbReference>
<organism evidence="10 11">
    <name type="scientific">Piscinibacterium candidicorallinum</name>
    <dbReference type="NCBI Taxonomy" id="1793872"/>
    <lineage>
        <taxon>Bacteria</taxon>
        <taxon>Pseudomonadati</taxon>
        <taxon>Pseudomonadota</taxon>
        <taxon>Betaproteobacteria</taxon>
        <taxon>Burkholderiales</taxon>
        <taxon>Piscinibacterium</taxon>
    </lineage>
</organism>
<dbReference type="RefSeq" id="WP_377305279.1">
    <property type="nucleotide sequence ID" value="NZ_CP180191.1"/>
</dbReference>
<evidence type="ECO:0000259" key="9">
    <source>
        <dbReference type="Pfam" id="PF00149"/>
    </source>
</evidence>
<comment type="catalytic activity">
    <reaction evidence="8">
        <text>P(1),P(4)-bis(5'-adenosyl) tetraphosphate + H2O = 2 ADP + 2 H(+)</text>
        <dbReference type="Rhea" id="RHEA:24252"/>
        <dbReference type="ChEBI" id="CHEBI:15377"/>
        <dbReference type="ChEBI" id="CHEBI:15378"/>
        <dbReference type="ChEBI" id="CHEBI:58141"/>
        <dbReference type="ChEBI" id="CHEBI:456216"/>
        <dbReference type="EC" id="3.6.1.41"/>
    </reaction>
</comment>
<dbReference type="Pfam" id="PF00149">
    <property type="entry name" value="Metallophos"/>
    <property type="match status" value="1"/>
</dbReference>
<evidence type="ECO:0000313" key="11">
    <source>
        <dbReference type="Proteomes" id="UP001595556"/>
    </source>
</evidence>
<feature type="domain" description="Calcineurin-like phosphoesterase" evidence="9">
    <location>
        <begin position="6"/>
        <end position="123"/>
    </location>
</feature>
<dbReference type="InterPro" id="IPR029052">
    <property type="entry name" value="Metallo-depent_PP-like"/>
</dbReference>
<dbReference type="NCBIfam" id="TIGR00668">
    <property type="entry name" value="apaH"/>
    <property type="match status" value="1"/>
</dbReference>
<evidence type="ECO:0000256" key="1">
    <source>
        <dbReference type="ARBA" id="ARBA00003413"/>
    </source>
</evidence>
<dbReference type="CDD" id="cd07422">
    <property type="entry name" value="MPP_ApaH"/>
    <property type="match status" value="1"/>
</dbReference>
<dbReference type="PANTHER" id="PTHR40942">
    <property type="match status" value="1"/>
</dbReference>
<dbReference type="NCBIfam" id="NF001204">
    <property type="entry name" value="PRK00166.1"/>
    <property type="match status" value="1"/>
</dbReference>
<evidence type="ECO:0000256" key="2">
    <source>
        <dbReference type="ARBA" id="ARBA00005419"/>
    </source>
</evidence>
<dbReference type="SUPFAM" id="SSF56300">
    <property type="entry name" value="Metallo-dependent phosphatases"/>
    <property type="match status" value="1"/>
</dbReference>
<accession>A0ABV7H847</accession>
<reference evidence="11" key="1">
    <citation type="journal article" date="2019" name="Int. J. Syst. Evol. Microbiol.">
        <title>The Global Catalogue of Microorganisms (GCM) 10K type strain sequencing project: providing services to taxonomists for standard genome sequencing and annotation.</title>
        <authorList>
            <consortium name="The Broad Institute Genomics Platform"/>
            <consortium name="The Broad Institute Genome Sequencing Center for Infectious Disease"/>
            <person name="Wu L."/>
            <person name="Ma J."/>
        </authorList>
    </citation>
    <scope>NUCLEOTIDE SEQUENCE [LARGE SCALE GENOMIC DNA]</scope>
    <source>
        <strain evidence="11">KCTC 52168</strain>
    </source>
</reference>
<name>A0ABV7H847_9BURK</name>
<evidence type="ECO:0000313" key="10">
    <source>
        <dbReference type="EMBL" id="MFC3148918.1"/>
    </source>
</evidence>
<dbReference type="PANTHER" id="PTHR40942:SF4">
    <property type="entry name" value="CYTOCHROME C5"/>
    <property type="match status" value="1"/>
</dbReference>
<comment type="function">
    <text evidence="1">Hydrolyzes diadenosine 5',5'''-P1,P4-tetraphosphate to yield ADP.</text>
</comment>
<comment type="similarity">
    <text evidence="2">Belongs to the Ap4A hydrolase family.</text>
</comment>
<dbReference type="InterPro" id="IPR004617">
    <property type="entry name" value="ApaH"/>
</dbReference>
<dbReference type="Proteomes" id="UP001595556">
    <property type="component" value="Unassembled WGS sequence"/>
</dbReference>
<dbReference type="Gene3D" id="3.60.21.10">
    <property type="match status" value="1"/>
</dbReference>
<sequence length="277" mass="30349">MTDPGSILVVGDLQGCLDPFERLLDAARAAGWAGPLWIAGDLINRGPDSVGVLRRLIREPDCVAILGNHDLAFLAVAAGVRSPKRGDTLDALLAAPDRDDLIDWLRARPLAHFEAGHLMVHAGVDPRWTVQQTLDAAAEVQAVLRSDGWCDFMRHMWGNAPEQWRDDLQGWDRLRAIVNVLTRLRFCTPSGRLDFDTKDGALSSPPGMLPWFDIPRRATGGVPVVFGHWSTVGLIERPNLIGLDTGCVWGQALTGCILNADWTQRRFVQVPCVAGGR</sequence>
<evidence type="ECO:0000256" key="5">
    <source>
        <dbReference type="ARBA" id="ARBA00031248"/>
    </source>
</evidence>
<evidence type="ECO:0000256" key="3">
    <source>
        <dbReference type="ARBA" id="ARBA00012506"/>
    </source>
</evidence>
<dbReference type="EMBL" id="JBHRTI010000010">
    <property type="protein sequence ID" value="MFC3148918.1"/>
    <property type="molecule type" value="Genomic_DNA"/>
</dbReference>